<sequence>ELYPNSWAPTIVALIVVIGSTLSIIALSLSLFIFFYFKRDTIYQEFHPQGQGRMEKKLADESCFDIKKGAHLL</sequence>
<proteinExistence type="predicted"/>
<name>A0AAV4MNK2_9ARAC</name>
<accession>A0AAV4MNK2</accession>
<evidence type="ECO:0000313" key="2">
    <source>
        <dbReference type="EMBL" id="GIX73581.1"/>
    </source>
</evidence>
<keyword evidence="1" id="KW-0812">Transmembrane</keyword>
<organism evidence="2 3">
    <name type="scientific">Caerostris darwini</name>
    <dbReference type="NCBI Taxonomy" id="1538125"/>
    <lineage>
        <taxon>Eukaryota</taxon>
        <taxon>Metazoa</taxon>
        <taxon>Ecdysozoa</taxon>
        <taxon>Arthropoda</taxon>
        <taxon>Chelicerata</taxon>
        <taxon>Arachnida</taxon>
        <taxon>Araneae</taxon>
        <taxon>Araneomorphae</taxon>
        <taxon>Entelegynae</taxon>
        <taxon>Araneoidea</taxon>
        <taxon>Araneidae</taxon>
        <taxon>Caerostris</taxon>
    </lineage>
</organism>
<evidence type="ECO:0000256" key="1">
    <source>
        <dbReference type="SAM" id="Phobius"/>
    </source>
</evidence>
<gene>
    <name evidence="2" type="ORF">CDAR_547641</name>
</gene>
<keyword evidence="3" id="KW-1185">Reference proteome</keyword>
<reference evidence="2 3" key="1">
    <citation type="submission" date="2021-06" db="EMBL/GenBank/DDBJ databases">
        <title>Caerostris darwini draft genome.</title>
        <authorList>
            <person name="Kono N."/>
            <person name="Arakawa K."/>
        </authorList>
    </citation>
    <scope>NUCLEOTIDE SEQUENCE [LARGE SCALE GENOMIC DNA]</scope>
</reference>
<dbReference type="AlphaFoldDB" id="A0AAV4MNK2"/>
<comment type="caution">
    <text evidence="2">The sequence shown here is derived from an EMBL/GenBank/DDBJ whole genome shotgun (WGS) entry which is preliminary data.</text>
</comment>
<keyword evidence="1" id="KW-1133">Transmembrane helix</keyword>
<keyword evidence="1" id="KW-0472">Membrane</keyword>
<dbReference type="EMBL" id="BPLQ01000626">
    <property type="protein sequence ID" value="GIX73581.1"/>
    <property type="molecule type" value="Genomic_DNA"/>
</dbReference>
<feature type="non-terminal residue" evidence="2">
    <location>
        <position position="1"/>
    </location>
</feature>
<protein>
    <submittedName>
        <fullName evidence="2">Uncharacterized protein</fullName>
    </submittedName>
</protein>
<feature type="transmembrane region" description="Helical" evidence="1">
    <location>
        <begin position="12"/>
        <end position="37"/>
    </location>
</feature>
<evidence type="ECO:0000313" key="3">
    <source>
        <dbReference type="Proteomes" id="UP001054837"/>
    </source>
</evidence>
<dbReference type="Proteomes" id="UP001054837">
    <property type="component" value="Unassembled WGS sequence"/>
</dbReference>